<proteinExistence type="predicted"/>
<accession>A0ACB9EKE7</accession>
<keyword evidence="2" id="KW-1185">Reference proteome</keyword>
<comment type="caution">
    <text evidence="1">The sequence shown here is derived from an EMBL/GenBank/DDBJ whole genome shotgun (WGS) entry which is preliminary data.</text>
</comment>
<protein>
    <submittedName>
        <fullName evidence="1">Uncharacterized protein</fullName>
    </submittedName>
</protein>
<name>A0ACB9EKE7_ARCLA</name>
<evidence type="ECO:0000313" key="1">
    <source>
        <dbReference type="EMBL" id="KAI3759404.1"/>
    </source>
</evidence>
<gene>
    <name evidence="1" type="ORF">L6452_07192</name>
</gene>
<reference evidence="1 2" key="2">
    <citation type="journal article" date="2022" name="Mol. Ecol. Resour.">
        <title>The genomes of chicory, endive, great burdock and yacon provide insights into Asteraceae paleo-polyploidization history and plant inulin production.</title>
        <authorList>
            <person name="Fan W."/>
            <person name="Wang S."/>
            <person name="Wang H."/>
            <person name="Wang A."/>
            <person name="Jiang F."/>
            <person name="Liu H."/>
            <person name="Zhao H."/>
            <person name="Xu D."/>
            <person name="Zhang Y."/>
        </authorList>
    </citation>
    <scope>NUCLEOTIDE SEQUENCE [LARGE SCALE GENOMIC DNA]</scope>
    <source>
        <strain evidence="2">cv. Niubang</strain>
    </source>
</reference>
<sequence>MDGSSNSVLVSKVPMLKPNEFDIWKIRIKQYILLTDFSMWDIIENGPSDGGKMDANGKRPPPKTDGERKMRQTEMKALSTLLLAITNEYQHQFCNCSDAQILWNALEKRFSGTKSTKRNQKAILKQQYENFTSTKNESMTQTFDRFNKLIGELATVGVQIDQDDVNRKFLRSLGDEWTMYTVSFRQNNQLEDKELDGLYNDLRVFEAEVEAKKRPSGYSYNAALLSSSTDSATNTESVSAAHGSKQDGSNDSVLEAFLASHANSTLINDDLEQINADDLEEMDIKWQMAMLTMRCHMLGHFARDCRSGMPQQHTSNHQPSQSTSFNNRTSSQALVSQEGMGFDWSDQAEETV</sequence>
<organism evidence="1 2">
    <name type="scientific">Arctium lappa</name>
    <name type="common">Greater burdock</name>
    <name type="synonym">Lappa major</name>
    <dbReference type="NCBI Taxonomy" id="4217"/>
    <lineage>
        <taxon>Eukaryota</taxon>
        <taxon>Viridiplantae</taxon>
        <taxon>Streptophyta</taxon>
        <taxon>Embryophyta</taxon>
        <taxon>Tracheophyta</taxon>
        <taxon>Spermatophyta</taxon>
        <taxon>Magnoliopsida</taxon>
        <taxon>eudicotyledons</taxon>
        <taxon>Gunneridae</taxon>
        <taxon>Pentapetalae</taxon>
        <taxon>asterids</taxon>
        <taxon>campanulids</taxon>
        <taxon>Asterales</taxon>
        <taxon>Asteraceae</taxon>
        <taxon>Carduoideae</taxon>
        <taxon>Cardueae</taxon>
        <taxon>Arctiinae</taxon>
        <taxon>Arctium</taxon>
    </lineage>
</organism>
<dbReference type="EMBL" id="CM042048">
    <property type="protein sequence ID" value="KAI3759404.1"/>
    <property type="molecule type" value="Genomic_DNA"/>
</dbReference>
<reference evidence="2" key="1">
    <citation type="journal article" date="2022" name="Mol. Ecol. Resour.">
        <title>The genomes of chicory, endive, great burdock and yacon provide insights into Asteraceae palaeo-polyploidization history and plant inulin production.</title>
        <authorList>
            <person name="Fan W."/>
            <person name="Wang S."/>
            <person name="Wang H."/>
            <person name="Wang A."/>
            <person name="Jiang F."/>
            <person name="Liu H."/>
            <person name="Zhao H."/>
            <person name="Xu D."/>
            <person name="Zhang Y."/>
        </authorList>
    </citation>
    <scope>NUCLEOTIDE SEQUENCE [LARGE SCALE GENOMIC DNA]</scope>
    <source>
        <strain evidence="2">cv. Niubang</strain>
    </source>
</reference>
<dbReference type="Proteomes" id="UP001055879">
    <property type="component" value="Linkage Group LG02"/>
</dbReference>
<evidence type="ECO:0000313" key="2">
    <source>
        <dbReference type="Proteomes" id="UP001055879"/>
    </source>
</evidence>